<sequence>MCCRSGRASMLPIDPTADRSRRAWLECPNCLHGARCADCQSSRNCATHWQYLLGNKGPLVDMQCPSCAHLWSLDTSKREARRKRNAA</sequence>
<name>A0A7I9WAX0_MYCAG</name>
<accession>A0A7I9WAX0</accession>
<dbReference type="Proteomes" id="UP000465302">
    <property type="component" value="Unassembled WGS sequence"/>
</dbReference>
<evidence type="ECO:0000313" key="1">
    <source>
        <dbReference type="EMBL" id="GFG54862.1"/>
    </source>
</evidence>
<protein>
    <submittedName>
        <fullName evidence="1">Uncharacterized protein</fullName>
    </submittedName>
</protein>
<dbReference type="AlphaFoldDB" id="A0A7I9WAX0"/>
<evidence type="ECO:0000313" key="2">
    <source>
        <dbReference type="Proteomes" id="UP000465302"/>
    </source>
</evidence>
<dbReference type="EMBL" id="BLKS01000003">
    <property type="protein sequence ID" value="GFG54862.1"/>
    <property type="molecule type" value="Genomic_DNA"/>
</dbReference>
<comment type="caution">
    <text evidence="1">The sequence shown here is derived from an EMBL/GenBank/DDBJ whole genome shotgun (WGS) entry which is preliminary data.</text>
</comment>
<organism evidence="1 2">
    <name type="scientific">Mycolicibacterium agri</name>
    <name type="common">Mycobacterium agri</name>
    <dbReference type="NCBI Taxonomy" id="36811"/>
    <lineage>
        <taxon>Bacteria</taxon>
        <taxon>Bacillati</taxon>
        <taxon>Actinomycetota</taxon>
        <taxon>Actinomycetes</taxon>
        <taxon>Mycobacteriales</taxon>
        <taxon>Mycobacteriaceae</taxon>
        <taxon>Mycolicibacterium</taxon>
    </lineage>
</organism>
<gene>
    <name evidence="1" type="ORF">MAGR_63030</name>
</gene>
<proteinExistence type="predicted"/>
<reference evidence="1 2" key="1">
    <citation type="journal article" date="2019" name="Emerg. Microbes Infect.">
        <title>Comprehensive subspecies identification of 175 nontuberculous mycobacteria species based on 7547 genomic profiles.</title>
        <authorList>
            <person name="Matsumoto Y."/>
            <person name="Kinjo T."/>
            <person name="Motooka D."/>
            <person name="Nabeya D."/>
            <person name="Jung N."/>
            <person name="Uechi K."/>
            <person name="Horii T."/>
            <person name="Iida T."/>
            <person name="Fujita J."/>
            <person name="Nakamura S."/>
        </authorList>
    </citation>
    <scope>NUCLEOTIDE SEQUENCE [LARGE SCALE GENOMIC DNA]</scope>
    <source>
        <strain evidence="1 2">JCM 6377</strain>
    </source>
</reference>